<sequence length="158" mass="17377">MLGCGTPWMRISQHKLGYMNKFVKVTGWSDGLYVSLTIAGSRLGGSSKGTQAAVMNLGKKVFKYRLQHSQLALKILVVAGWLAVMSSWASLHEPDELTSLFSCVSCECHHECLGIMFSLTTLRKKLPQMFSRLTKIAKTTVHVPKPHIRTAVTGGTVI</sequence>
<gene>
    <name evidence="1" type="ORF">C5167_025696</name>
</gene>
<proteinExistence type="predicted"/>
<reference evidence="1 2" key="1">
    <citation type="journal article" date="2018" name="Science">
        <title>The opium poppy genome and morphinan production.</title>
        <authorList>
            <person name="Guo L."/>
            <person name="Winzer T."/>
            <person name="Yang X."/>
            <person name="Li Y."/>
            <person name="Ning Z."/>
            <person name="He Z."/>
            <person name="Teodor R."/>
            <person name="Lu Y."/>
            <person name="Bowser T.A."/>
            <person name="Graham I.A."/>
            <person name="Ye K."/>
        </authorList>
    </citation>
    <scope>NUCLEOTIDE SEQUENCE [LARGE SCALE GENOMIC DNA]</scope>
    <source>
        <strain evidence="2">cv. HN1</strain>
        <tissue evidence="1">Leaves</tissue>
    </source>
</reference>
<keyword evidence="2" id="KW-1185">Reference proteome</keyword>
<dbReference type="InterPro" id="IPR015421">
    <property type="entry name" value="PyrdxlP-dep_Trfase_major"/>
</dbReference>
<protein>
    <submittedName>
        <fullName evidence="1">Uncharacterized protein</fullName>
    </submittedName>
</protein>
<name>A0A4Y7JV72_PAPSO</name>
<evidence type="ECO:0000313" key="1">
    <source>
        <dbReference type="EMBL" id="RZC63950.1"/>
    </source>
</evidence>
<dbReference type="EMBL" id="CM010719">
    <property type="protein sequence ID" value="RZC63950.1"/>
    <property type="molecule type" value="Genomic_DNA"/>
</dbReference>
<dbReference type="AlphaFoldDB" id="A0A4Y7JV72"/>
<organism evidence="1 2">
    <name type="scientific">Papaver somniferum</name>
    <name type="common">Opium poppy</name>
    <dbReference type="NCBI Taxonomy" id="3469"/>
    <lineage>
        <taxon>Eukaryota</taxon>
        <taxon>Viridiplantae</taxon>
        <taxon>Streptophyta</taxon>
        <taxon>Embryophyta</taxon>
        <taxon>Tracheophyta</taxon>
        <taxon>Spermatophyta</taxon>
        <taxon>Magnoliopsida</taxon>
        <taxon>Ranunculales</taxon>
        <taxon>Papaveraceae</taxon>
        <taxon>Papaveroideae</taxon>
        <taxon>Papaver</taxon>
    </lineage>
</organism>
<evidence type="ECO:0000313" key="2">
    <source>
        <dbReference type="Proteomes" id="UP000316621"/>
    </source>
</evidence>
<accession>A0A4Y7JV72</accession>
<dbReference type="Proteomes" id="UP000316621">
    <property type="component" value="Chromosome 5"/>
</dbReference>
<dbReference type="Gene3D" id="3.40.640.10">
    <property type="entry name" value="Type I PLP-dependent aspartate aminotransferase-like (Major domain)"/>
    <property type="match status" value="1"/>
</dbReference>
<dbReference type="Gramene" id="RZC63950">
    <property type="protein sequence ID" value="RZC63950"/>
    <property type="gene ID" value="C5167_025696"/>
</dbReference>